<accession>A0A158E9N3</accession>
<dbReference type="Proteomes" id="UP000054978">
    <property type="component" value="Unassembled WGS sequence"/>
</dbReference>
<dbReference type="AlphaFoldDB" id="A0A158E9N3"/>
<name>A0A158E9N3_9BURK</name>
<gene>
    <name evidence="1" type="ORF">AWB83_06835</name>
</gene>
<dbReference type="Gene3D" id="2.40.160.170">
    <property type="match status" value="1"/>
</dbReference>
<dbReference type="EMBL" id="FCOB02000060">
    <property type="protein sequence ID" value="SAL03601.1"/>
    <property type="molecule type" value="Genomic_DNA"/>
</dbReference>
<organism evidence="1 2">
    <name type="scientific">Caballeronia ptereochthonis</name>
    <dbReference type="NCBI Taxonomy" id="1777144"/>
    <lineage>
        <taxon>Bacteria</taxon>
        <taxon>Pseudomonadati</taxon>
        <taxon>Pseudomonadota</taxon>
        <taxon>Betaproteobacteria</taxon>
        <taxon>Burkholderiales</taxon>
        <taxon>Burkholderiaceae</taxon>
        <taxon>Caballeronia</taxon>
    </lineage>
</organism>
<comment type="caution">
    <text evidence="1">The sequence shown here is derived from an EMBL/GenBank/DDBJ whole genome shotgun (WGS) entry which is preliminary data.</text>
</comment>
<proteinExistence type="predicted"/>
<keyword evidence="2" id="KW-1185">Reference proteome</keyword>
<protein>
    <submittedName>
        <fullName evidence="1">Uncharacterized protein</fullName>
    </submittedName>
</protein>
<sequence length="171" mass="18464">MNMRAWVWRGWRITAGVRFNDDSLTAVSQTDNGTYVFAGKRFAVPPGAYATAKAAYPLAMPYFGVGFGHKPVGKGFGFVADIGVAYGGAENELHPVADPRPVRGLEQRLAGEHRCAGAERQGVALSLVSGGADRRVVPLLKHGDRGARALLLWQITKSQILRCPPNRHALD</sequence>
<reference evidence="1" key="1">
    <citation type="submission" date="2016-01" db="EMBL/GenBank/DDBJ databases">
        <authorList>
            <person name="Peeters C."/>
        </authorList>
    </citation>
    <scope>NUCLEOTIDE SEQUENCE [LARGE SCALE GENOMIC DNA]</scope>
    <source>
        <strain evidence="1">LMG 29326</strain>
    </source>
</reference>
<evidence type="ECO:0000313" key="1">
    <source>
        <dbReference type="EMBL" id="SAL03601.1"/>
    </source>
</evidence>
<dbReference type="STRING" id="1777144.AWB83_06835"/>
<evidence type="ECO:0000313" key="2">
    <source>
        <dbReference type="Proteomes" id="UP000054978"/>
    </source>
</evidence>